<dbReference type="Pfam" id="PF00498">
    <property type="entry name" value="FHA"/>
    <property type="match status" value="1"/>
</dbReference>
<reference evidence="2 3" key="1">
    <citation type="submission" date="2016-10" db="EMBL/GenBank/DDBJ databases">
        <authorList>
            <person name="de Groot N.N."/>
        </authorList>
    </citation>
    <scope>NUCLEOTIDE SEQUENCE [LARGE SCALE GENOMIC DNA]</scope>
    <source>
        <strain evidence="2 3">DSM 2179</strain>
    </source>
</reference>
<feature type="domain" description="FHA" evidence="1">
    <location>
        <begin position="176"/>
        <end position="225"/>
    </location>
</feature>
<dbReference type="RefSeq" id="WP_091829600.1">
    <property type="nucleotide sequence ID" value="NZ_FNZK01000003.1"/>
</dbReference>
<dbReference type="CDD" id="cd00060">
    <property type="entry name" value="FHA"/>
    <property type="match status" value="1"/>
</dbReference>
<sequence length="248" mass="28588">MSILKWESFLETKIEGFFNKKFASDLQVVEIEKALRREILLKKKKLQGDIYAPNVYSIYASEVDYQRICSQKTQNQLYEAAVIAVIEQNFMIDGKLSMVLKKDTTLKKGSCHIQSCYTSECVDAESKTSEEPHTLVLERSNFKDSMDLPIEHKFAALTVEQGPDINSYLEIGEKRIHIGRREENEFLLMDVNSSRLHAYISFEKYRHILYDAGSLNGTYVNDQKVTCQRLCFGDEIKIGNTVLLYEVI</sequence>
<dbReference type="SMART" id="SM00240">
    <property type="entry name" value="FHA"/>
    <property type="match status" value="1"/>
</dbReference>
<dbReference type="Gene3D" id="3.30.2320.60">
    <property type="entry name" value="FhaA, phosphopeptide-binding domain (DUF3662)"/>
    <property type="match status" value="1"/>
</dbReference>
<dbReference type="Gene3D" id="2.60.200.20">
    <property type="match status" value="1"/>
</dbReference>
<dbReference type="PROSITE" id="PS50006">
    <property type="entry name" value="FHA_DOMAIN"/>
    <property type="match status" value="1"/>
</dbReference>
<dbReference type="STRING" id="84035.SAMN05660742_103206"/>
<dbReference type="InterPro" id="IPR008984">
    <property type="entry name" value="SMAD_FHA_dom_sf"/>
</dbReference>
<accession>A0A1H6WB87</accession>
<protein>
    <submittedName>
        <fullName evidence="2">FHA domain-containing protein</fullName>
    </submittedName>
</protein>
<dbReference type="InterPro" id="IPR050923">
    <property type="entry name" value="Cell_Proc_Reg/RNA_Proc"/>
</dbReference>
<name>A0A1H6WB87_9FIRM</name>
<dbReference type="AlphaFoldDB" id="A0A1H6WB87"/>
<gene>
    <name evidence="2" type="ORF">SAMN05660742_103206</name>
</gene>
<evidence type="ECO:0000313" key="2">
    <source>
        <dbReference type="EMBL" id="SEJ11317.1"/>
    </source>
</evidence>
<proteinExistence type="predicted"/>
<evidence type="ECO:0000259" key="1">
    <source>
        <dbReference type="PROSITE" id="PS50006"/>
    </source>
</evidence>
<dbReference type="Proteomes" id="UP000199662">
    <property type="component" value="Unassembled WGS sequence"/>
</dbReference>
<dbReference type="InterPro" id="IPR022128">
    <property type="entry name" value="FhaA_N"/>
</dbReference>
<evidence type="ECO:0000313" key="3">
    <source>
        <dbReference type="Proteomes" id="UP000199662"/>
    </source>
</evidence>
<dbReference type="InterPro" id="IPR000253">
    <property type="entry name" value="FHA_dom"/>
</dbReference>
<keyword evidence="3" id="KW-1185">Reference proteome</keyword>
<dbReference type="SUPFAM" id="SSF49879">
    <property type="entry name" value="SMAD/FHA domain"/>
    <property type="match status" value="1"/>
</dbReference>
<dbReference type="EMBL" id="FNZK01000003">
    <property type="protein sequence ID" value="SEJ11317.1"/>
    <property type="molecule type" value="Genomic_DNA"/>
</dbReference>
<dbReference type="Pfam" id="PF12401">
    <property type="entry name" value="FhaA_N"/>
    <property type="match status" value="1"/>
</dbReference>
<organism evidence="2 3">
    <name type="scientific">Propionispira arboris</name>
    <dbReference type="NCBI Taxonomy" id="84035"/>
    <lineage>
        <taxon>Bacteria</taxon>
        <taxon>Bacillati</taxon>
        <taxon>Bacillota</taxon>
        <taxon>Negativicutes</taxon>
        <taxon>Selenomonadales</taxon>
        <taxon>Selenomonadaceae</taxon>
        <taxon>Propionispira</taxon>
    </lineage>
</organism>
<dbReference type="PANTHER" id="PTHR23308">
    <property type="entry name" value="NUCLEAR INHIBITOR OF PROTEIN PHOSPHATASE-1"/>
    <property type="match status" value="1"/>
</dbReference>
<dbReference type="InterPro" id="IPR042287">
    <property type="entry name" value="FhaA_N_sf"/>
</dbReference>